<keyword evidence="2" id="KW-1185">Reference proteome</keyword>
<dbReference type="Proteomes" id="UP001230207">
    <property type="component" value="Unassembled WGS sequence"/>
</dbReference>
<gene>
    <name evidence="1" type="ORF">QO002_002422</name>
</gene>
<keyword evidence="1" id="KW-0560">Oxidoreductase</keyword>
<proteinExistence type="predicted"/>
<name>A0ABU0BPW1_9HYPH</name>
<accession>A0ABU0BPW1</accession>
<keyword evidence="1" id="KW-0223">Dioxygenase</keyword>
<dbReference type="RefSeq" id="WP_307229904.1">
    <property type="nucleotide sequence ID" value="NZ_JAUSVF010000001.1"/>
</dbReference>
<dbReference type="GO" id="GO:0051213">
    <property type="term" value="F:dioxygenase activity"/>
    <property type="evidence" value="ECO:0007669"/>
    <property type="project" value="UniProtKB-KW"/>
</dbReference>
<dbReference type="Gene3D" id="3.20.20.70">
    <property type="entry name" value="Aldolase class I"/>
    <property type="match status" value="1"/>
</dbReference>
<dbReference type="InterPro" id="IPR013785">
    <property type="entry name" value="Aldolase_TIM"/>
</dbReference>
<organism evidence="1 2">
    <name type="scientific">Pararhizobium capsulatum DSM 1112</name>
    <dbReference type="NCBI Taxonomy" id="1121113"/>
    <lineage>
        <taxon>Bacteria</taxon>
        <taxon>Pseudomonadati</taxon>
        <taxon>Pseudomonadota</taxon>
        <taxon>Alphaproteobacteria</taxon>
        <taxon>Hyphomicrobiales</taxon>
        <taxon>Rhizobiaceae</taxon>
        <taxon>Rhizobium/Agrobacterium group</taxon>
        <taxon>Pararhizobium</taxon>
    </lineage>
</organism>
<reference evidence="1 2" key="1">
    <citation type="submission" date="2023-07" db="EMBL/GenBank/DDBJ databases">
        <title>Genomic Encyclopedia of Type Strains, Phase IV (KMG-IV): sequencing the most valuable type-strain genomes for metagenomic binning, comparative biology and taxonomic classification.</title>
        <authorList>
            <person name="Goeker M."/>
        </authorList>
    </citation>
    <scope>NUCLEOTIDE SEQUENCE [LARGE SCALE GENOMIC DNA]</scope>
    <source>
        <strain evidence="1 2">DSM 1112</strain>
    </source>
</reference>
<dbReference type="EMBL" id="JAUSVF010000001">
    <property type="protein sequence ID" value="MDQ0320284.1"/>
    <property type="molecule type" value="Genomic_DNA"/>
</dbReference>
<sequence length="61" mass="6609">MATSNLSTSSPLRGMTGDMEALALYAGQVCGQVKRVRPAGDVVREMMDEARSVLVRLKLLK</sequence>
<comment type="caution">
    <text evidence="1">The sequence shown here is derived from an EMBL/GenBank/DDBJ whole genome shotgun (WGS) entry which is preliminary data.</text>
</comment>
<protein>
    <submittedName>
        <fullName evidence="1">NAD(P)H-dependent flavin oxidoreductase YrpB (Nitropropane dioxygenase family)</fullName>
    </submittedName>
</protein>
<evidence type="ECO:0000313" key="1">
    <source>
        <dbReference type="EMBL" id="MDQ0320284.1"/>
    </source>
</evidence>
<evidence type="ECO:0000313" key="2">
    <source>
        <dbReference type="Proteomes" id="UP001230207"/>
    </source>
</evidence>